<name>A0ABY6IGV1_STRPE</name>
<keyword evidence="3" id="KW-1185">Reference proteome</keyword>
<dbReference type="Proteomes" id="UP001163878">
    <property type="component" value="Chromosome"/>
</dbReference>
<reference evidence="2" key="1">
    <citation type="submission" date="2022-10" db="EMBL/GenBank/DDBJ databases">
        <title>Cytochrome P450 Catalyzes Benzene Ring Formation in the Biosynthesis of Trialkyl-Substituted Aromatic Polyketides.</title>
        <authorList>
            <person name="Zhao E."/>
            <person name="Ge H."/>
        </authorList>
    </citation>
    <scope>NUCLEOTIDE SEQUENCE</scope>
    <source>
        <strain evidence="2">NA0869</strain>
    </source>
</reference>
<protein>
    <submittedName>
        <fullName evidence="2">Uncharacterized protein</fullName>
    </submittedName>
</protein>
<organism evidence="2 3">
    <name type="scientific">Streptomyces peucetius</name>
    <dbReference type="NCBI Taxonomy" id="1950"/>
    <lineage>
        <taxon>Bacteria</taxon>
        <taxon>Bacillati</taxon>
        <taxon>Actinomycetota</taxon>
        <taxon>Actinomycetes</taxon>
        <taxon>Kitasatosporales</taxon>
        <taxon>Streptomycetaceae</taxon>
        <taxon>Streptomyces</taxon>
    </lineage>
</organism>
<proteinExistence type="predicted"/>
<sequence length="42" mass="4599">MDMITASRGGQDEPGDADRQQIRGDGRQRADLPLEQGQEQDG</sequence>
<accession>A0ABY6IGV1</accession>
<evidence type="ECO:0000256" key="1">
    <source>
        <dbReference type="SAM" id="MobiDB-lite"/>
    </source>
</evidence>
<gene>
    <name evidence="2" type="ORF">OGH68_35430</name>
</gene>
<feature type="compositionally biased region" description="Basic and acidic residues" evidence="1">
    <location>
        <begin position="16"/>
        <end position="32"/>
    </location>
</feature>
<evidence type="ECO:0000313" key="3">
    <source>
        <dbReference type="Proteomes" id="UP001163878"/>
    </source>
</evidence>
<dbReference type="RefSeq" id="WP_264249681.1">
    <property type="nucleotide sequence ID" value="NZ_CP107567.1"/>
</dbReference>
<dbReference type="EMBL" id="CP107567">
    <property type="protein sequence ID" value="UYQ66226.1"/>
    <property type="molecule type" value="Genomic_DNA"/>
</dbReference>
<evidence type="ECO:0000313" key="2">
    <source>
        <dbReference type="EMBL" id="UYQ66226.1"/>
    </source>
</evidence>
<feature type="region of interest" description="Disordered" evidence="1">
    <location>
        <begin position="1"/>
        <end position="42"/>
    </location>
</feature>